<keyword evidence="4" id="KW-1185">Reference proteome</keyword>
<dbReference type="Pfam" id="PF12307">
    <property type="entry name" value="DUF3631"/>
    <property type="match status" value="1"/>
</dbReference>
<dbReference type="EMBL" id="SODF01000002">
    <property type="protein sequence ID" value="TDW18594.1"/>
    <property type="molecule type" value="Genomic_DNA"/>
</dbReference>
<evidence type="ECO:0000313" key="3">
    <source>
        <dbReference type="EMBL" id="TDW18594.1"/>
    </source>
</evidence>
<feature type="compositionally biased region" description="Polar residues" evidence="1">
    <location>
        <begin position="367"/>
        <end position="378"/>
    </location>
</feature>
<evidence type="ECO:0000256" key="1">
    <source>
        <dbReference type="SAM" id="MobiDB-lite"/>
    </source>
</evidence>
<dbReference type="InterPro" id="IPR022081">
    <property type="entry name" value="DUF3631"/>
</dbReference>
<proteinExistence type="predicted"/>
<dbReference type="RefSeq" id="WP_202874898.1">
    <property type="nucleotide sequence ID" value="NZ_SODF01000002.1"/>
</dbReference>
<evidence type="ECO:0000259" key="2">
    <source>
        <dbReference type="Pfam" id="PF12307"/>
    </source>
</evidence>
<evidence type="ECO:0000313" key="4">
    <source>
        <dbReference type="Proteomes" id="UP000295447"/>
    </source>
</evidence>
<name>A0A4V6Q8D5_9ACTN</name>
<feature type="region of interest" description="Disordered" evidence="1">
    <location>
        <begin position="364"/>
        <end position="427"/>
    </location>
</feature>
<protein>
    <submittedName>
        <fullName evidence="3">Uncharacterized protein DUF3631</fullName>
    </submittedName>
</protein>
<organism evidence="3 4">
    <name type="scientific">Kribbella kalugense</name>
    <dbReference type="NCBI Taxonomy" id="2512221"/>
    <lineage>
        <taxon>Bacteria</taxon>
        <taxon>Bacillati</taxon>
        <taxon>Actinomycetota</taxon>
        <taxon>Actinomycetes</taxon>
        <taxon>Propionibacteriales</taxon>
        <taxon>Kribbellaceae</taxon>
        <taxon>Kribbella</taxon>
    </lineage>
</organism>
<dbReference type="AlphaFoldDB" id="A0A4V6Q8D5"/>
<sequence length="450" mass="48850">MTPDQTMPEQVNGAELLDEVAETITRYVVLPSDAALTAVVLWIGATHAVPAWNCAPRLVIRAPEKRCGKSRLLDMADGMVHRPLMTTNASPSAVYRSIGLMPSDPPTLLIDEADTIFGPKAGDHEDLRGLLNAGHQRGRPTLRYDAGSKNVERIETFAMAALAGIGTMPDTIEDRAAVIRMRRRAAGETVQPYRVRRDGPVLADLRNRLHAWVIMHLDELTNAAPTMPLEDRAADTWEPLIALADLAGGRWPQAARGAALTLLAELQDSTEVSQSVRLLTDCRTAFGAATALPSTVLAQRLRADEESPWQEMPAPGGLTVRRLAALLREFDITPKNHRWEDGTQSKGYTRDDFADAWARYCPEPAENGSSQSTVTNRPNRPIAGHAGDGSVPWDGSNRPNDPSVPALTWAGTVGTDGTDDPEKPAQAATCIRCRRPLSHDDGSRTHPNCA</sequence>
<comment type="caution">
    <text evidence="3">The sequence shown here is derived from an EMBL/GenBank/DDBJ whole genome shotgun (WGS) entry which is preliminary data.</text>
</comment>
<accession>A0A4V6Q8D5</accession>
<feature type="domain" description="DUF3631" evidence="2">
    <location>
        <begin position="180"/>
        <end position="360"/>
    </location>
</feature>
<reference evidence="3 4" key="1">
    <citation type="submission" date="2019-03" db="EMBL/GenBank/DDBJ databases">
        <title>Genomic Encyclopedia of Type Strains, Phase III (KMG-III): the genomes of soil and plant-associated and newly described type strains.</title>
        <authorList>
            <person name="Whitman W."/>
        </authorList>
    </citation>
    <scope>NUCLEOTIDE SEQUENCE [LARGE SCALE GENOMIC DNA]</scope>
    <source>
        <strain evidence="3 4">VKM Ac-2570</strain>
    </source>
</reference>
<gene>
    <name evidence="3" type="ORF">EV650_5183</name>
</gene>
<dbReference type="Proteomes" id="UP000295447">
    <property type="component" value="Unassembled WGS sequence"/>
</dbReference>